<dbReference type="GO" id="GO:0016757">
    <property type="term" value="F:glycosyltransferase activity"/>
    <property type="evidence" value="ECO:0007669"/>
    <property type="project" value="UniProtKB-KW"/>
</dbReference>
<name>A0A518D7S9_9BACT</name>
<feature type="domain" description="Glycosyltransferase subfamily 4-like N-terminal" evidence="1">
    <location>
        <begin position="15"/>
        <end position="204"/>
    </location>
</feature>
<evidence type="ECO:0000313" key="2">
    <source>
        <dbReference type="EMBL" id="QDU87505.1"/>
    </source>
</evidence>
<proteinExistence type="predicted"/>
<dbReference type="KEGG" id="pnd:Pla175_08670"/>
<keyword evidence="3" id="KW-1185">Reference proteome</keyword>
<keyword evidence="2" id="KW-0808">Transferase</keyword>
<accession>A0A518D7S9</accession>
<sequence>MRLCDITLSYTETSGGIRTYIDAKRKFLRSETEHDHVLIIPGETDECASDGRNTTYTVASPILPGCEPYRFFLRPDKIRDALAESLPDVIELGSFYVAPWAAFRHQRDRAEIGSRPLVSGYFHTDIAEAYVGGPLRNAFHGWSRAVEWVGDKLADAAERGAEAYVGSAFEQCDIRLAASEAQAGRLREYGVEEVRVLPLGVDLDVFSPEKRSEERAALLGVDDHTLVLIFTGRLDVEKQVHLLVDALEMLPAGFDAALVLMGEGPLREELEVRSKRDARLIVLPYESDRGRLARVLASADIYVTAGPHETFGLSVVEAQACGLPVVGVAGGALVERVPEGLGLLGPVGDARAMADNILRVADQRRAMGARARRHVETRFGWDTTCRKLLQIYEQAFQDA</sequence>
<keyword evidence="2" id="KW-0328">Glycosyltransferase</keyword>
<dbReference type="AlphaFoldDB" id="A0A518D7S9"/>
<dbReference type="EMBL" id="CP036291">
    <property type="protein sequence ID" value="QDU87505.1"/>
    <property type="molecule type" value="Genomic_DNA"/>
</dbReference>
<dbReference type="InterPro" id="IPR050194">
    <property type="entry name" value="Glycosyltransferase_grp1"/>
</dbReference>
<dbReference type="PANTHER" id="PTHR45947:SF3">
    <property type="entry name" value="SULFOQUINOVOSYL TRANSFERASE SQD2"/>
    <property type="match status" value="1"/>
</dbReference>
<protein>
    <submittedName>
        <fullName evidence="2">GDP-mannose-dependent alpha-(1-6)-phosphatidylinositol dimannoside mannosyltransferase</fullName>
    </submittedName>
</protein>
<dbReference type="Gene3D" id="3.40.50.2000">
    <property type="entry name" value="Glycogen Phosphorylase B"/>
    <property type="match status" value="2"/>
</dbReference>
<dbReference type="Proteomes" id="UP000317429">
    <property type="component" value="Chromosome"/>
</dbReference>
<dbReference type="InterPro" id="IPR028098">
    <property type="entry name" value="Glyco_trans_4-like_N"/>
</dbReference>
<gene>
    <name evidence="2" type="primary">pimC</name>
    <name evidence="2" type="ORF">Pla175_08670</name>
</gene>
<dbReference type="RefSeq" id="WP_145281466.1">
    <property type="nucleotide sequence ID" value="NZ_CP036291.1"/>
</dbReference>
<dbReference type="Pfam" id="PF13439">
    <property type="entry name" value="Glyco_transf_4"/>
    <property type="match status" value="1"/>
</dbReference>
<dbReference type="SUPFAM" id="SSF53756">
    <property type="entry name" value="UDP-Glycosyltransferase/glycogen phosphorylase"/>
    <property type="match status" value="1"/>
</dbReference>
<dbReference type="PANTHER" id="PTHR45947">
    <property type="entry name" value="SULFOQUINOVOSYL TRANSFERASE SQD2"/>
    <property type="match status" value="1"/>
</dbReference>
<dbReference type="Pfam" id="PF13692">
    <property type="entry name" value="Glyco_trans_1_4"/>
    <property type="match status" value="1"/>
</dbReference>
<evidence type="ECO:0000313" key="3">
    <source>
        <dbReference type="Proteomes" id="UP000317429"/>
    </source>
</evidence>
<reference evidence="2 3" key="1">
    <citation type="submission" date="2019-02" db="EMBL/GenBank/DDBJ databases">
        <title>Deep-cultivation of Planctomycetes and their phenomic and genomic characterization uncovers novel biology.</title>
        <authorList>
            <person name="Wiegand S."/>
            <person name="Jogler M."/>
            <person name="Boedeker C."/>
            <person name="Pinto D."/>
            <person name="Vollmers J."/>
            <person name="Rivas-Marin E."/>
            <person name="Kohn T."/>
            <person name="Peeters S.H."/>
            <person name="Heuer A."/>
            <person name="Rast P."/>
            <person name="Oberbeckmann S."/>
            <person name="Bunk B."/>
            <person name="Jeske O."/>
            <person name="Meyerdierks A."/>
            <person name="Storesund J.E."/>
            <person name="Kallscheuer N."/>
            <person name="Luecker S."/>
            <person name="Lage O.M."/>
            <person name="Pohl T."/>
            <person name="Merkel B.J."/>
            <person name="Hornburger P."/>
            <person name="Mueller R.-W."/>
            <person name="Bruemmer F."/>
            <person name="Labrenz M."/>
            <person name="Spormann A.M."/>
            <person name="Op den Camp H."/>
            <person name="Overmann J."/>
            <person name="Amann R."/>
            <person name="Jetten M.S.M."/>
            <person name="Mascher T."/>
            <person name="Medema M.H."/>
            <person name="Devos D.P."/>
            <person name="Kaster A.-K."/>
            <person name="Ovreas L."/>
            <person name="Rohde M."/>
            <person name="Galperin M.Y."/>
            <person name="Jogler C."/>
        </authorList>
    </citation>
    <scope>NUCLEOTIDE SEQUENCE [LARGE SCALE GENOMIC DNA]</scope>
    <source>
        <strain evidence="2 3">Pla175</strain>
    </source>
</reference>
<evidence type="ECO:0000259" key="1">
    <source>
        <dbReference type="Pfam" id="PF13439"/>
    </source>
</evidence>
<organism evidence="2 3">
    <name type="scientific">Pirellulimonas nuda</name>
    <dbReference type="NCBI Taxonomy" id="2528009"/>
    <lineage>
        <taxon>Bacteria</taxon>
        <taxon>Pseudomonadati</taxon>
        <taxon>Planctomycetota</taxon>
        <taxon>Planctomycetia</taxon>
        <taxon>Pirellulales</taxon>
        <taxon>Lacipirellulaceae</taxon>
        <taxon>Pirellulimonas</taxon>
    </lineage>
</organism>
<dbReference type="OrthoDB" id="258796at2"/>